<comment type="caution">
    <text evidence="2">The sequence shown here is derived from an EMBL/GenBank/DDBJ whole genome shotgun (WGS) entry which is preliminary data.</text>
</comment>
<name>A0A933LRU0_UNCTE</name>
<dbReference type="Pfam" id="PF01037">
    <property type="entry name" value="AsnC_trans_reg"/>
    <property type="match status" value="1"/>
</dbReference>
<dbReference type="EMBL" id="JACQWF010000438">
    <property type="protein sequence ID" value="MBI4596731.1"/>
    <property type="molecule type" value="Genomic_DNA"/>
</dbReference>
<dbReference type="Proteomes" id="UP000772181">
    <property type="component" value="Unassembled WGS sequence"/>
</dbReference>
<protein>
    <submittedName>
        <fullName evidence="2">Lrp/AsnC ligand binding domain-containing protein</fullName>
    </submittedName>
</protein>
<proteinExistence type="predicted"/>
<accession>A0A933LRU0</accession>
<evidence type="ECO:0000313" key="3">
    <source>
        <dbReference type="Proteomes" id="UP000772181"/>
    </source>
</evidence>
<evidence type="ECO:0000313" key="2">
    <source>
        <dbReference type="EMBL" id="MBI4596731.1"/>
    </source>
</evidence>
<reference evidence="2" key="1">
    <citation type="submission" date="2020-07" db="EMBL/GenBank/DDBJ databases">
        <title>Huge and variable diversity of episymbiotic CPR bacteria and DPANN archaea in groundwater ecosystems.</title>
        <authorList>
            <person name="He C.Y."/>
            <person name="Keren R."/>
            <person name="Whittaker M."/>
            <person name="Farag I.F."/>
            <person name="Doudna J."/>
            <person name="Cate J.H.D."/>
            <person name="Banfield J.F."/>
        </authorList>
    </citation>
    <scope>NUCLEOTIDE SEQUENCE</scope>
    <source>
        <strain evidence="2">NC_groundwater_1482_Ag_S-0.65um_47_24</strain>
    </source>
</reference>
<gene>
    <name evidence="2" type="ORF">HY730_10230</name>
</gene>
<sequence length="74" mass="8072">MKAYMFLKFKQGADLEQARHAIKEPGVESIDFIMGLHDAIATVQVPDMAALGKLATRIRNCPGLQDSITCPVIS</sequence>
<feature type="domain" description="Transcription regulator AsnC/Lrp ligand binding" evidence="1">
    <location>
        <begin position="13"/>
        <end position="74"/>
    </location>
</feature>
<dbReference type="AlphaFoldDB" id="A0A933LRU0"/>
<dbReference type="Gene3D" id="3.30.70.920">
    <property type="match status" value="1"/>
</dbReference>
<dbReference type="InterPro" id="IPR019887">
    <property type="entry name" value="Tscrpt_reg_AsnC/Lrp_C"/>
</dbReference>
<organism evidence="2 3">
    <name type="scientific">Tectimicrobiota bacterium</name>
    <dbReference type="NCBI Taxonomy" id="2528274"/>
    <lineage>
        <taxon>Bacteria</taxon>
        <taxon>Pseudomonadati</taxon>
        <taxon>Nitrospinota/Tectimicrobiota group</taxon>
        <taxon>Candidatus Tectimicrobiota</taxon>
    </lineage>
</organism>
<evidence type="ECO:0000259" key="1">
    <source>
        <dbReference type="Pfam" id="PF01037"/>
    </source>
</evidence>
<dbReference type="SUPFAM" id="SSF54909">
    <property type="entry name" value="Dimeric alpha+beta barrel"/>
    <property type="match status" value="1"/>
</dbReference>
<dbReference type="InterPro" id="IPR011008">
    <property type="entry name" value="Dimeric_a/b-barrel"/>
</dbReference>